<sequence length="187" mass="21508">MSERQWLNAIAQGGDARREALSALYADYAPRYRAYFLRRGASTADADECCQDAFVRLVRALDQGTTVDEPRAWLWQVARSQWLDFCRRPAQRHTDLAQWREPVDEAAEHTDQQDLDDCVRQQFARFAAAHPEGAQALVWASVEQFTAPEIGRLLDRSPGATRQWLSELRKRVRDYLSICRPWAEPAS</sequence>
<keyword evidence="2" id="KW-0731">Sigma factor</keyword>
<dbReference type="NCBIfam" id="TIGR02937">
    <property type="entry name" value="sigma70-ECF"/>
    <property type="match status" value="1"/>
</dbReference>
<name>A0A383XRJ4_9GAMM</name>
<evidence type="ECO:0000256" key="2">
    <source>
        <dbReference type="ARBA" id="ARBA00023082"/>
    </source>
</evidence>
<dbReference type="Gene3D" id="1.10.1740.10">
    <property type="match status" value="1"/>
</dbReference>
<evidence type="ECO:0000256" key="1">
    <source>
        <dbReference type="ARBA" id="ARBA00023015"/>
    </source>
</evidence>
<dbReference type="GO" id="GO:0016987">
    <property type="term" value="F:sigma factor activity"/>
    <property type="evidence" value="ECO:0007669"/>
    <property type="project" value="UniProtKB-KW"/>
</dbReference>
<dbReference type="InterPro" id="IPR013325">
    <property type="entry name" value="RNA_pol_sigma_r2"/>
</dbReference>
<proteinExistence type="predicted"/>
<dbReference type="InterPro" id="IPR014284">
    <property type="entry name" value="RNA_pol_sigma-70_dom"/>
</dbReference>
<dbReference type="AlphaFoldDB" id="A0A383XRJ4"/>
<dbReference type="PANTHER" id="PTHR43133:SF8">
    <property type="entry name" value="RNA POLYMERASE SIGMA FACTOR HI_1459-RELATED"/>
    <property type="match status" value="1"/>
</dbReference>
<dbReference type="EMBL" id="QEQK01000012">
    <property type="protein sequence ID" value="PWN55248.1"/>
    <property type="molecule type" value="Genomic_DNA"/>
</dbReference>
<dbReference type="GO" id="GO:0006352">
    <property type="term" value="P:DNA-templated transcription initiation"/>
    <property type="evidence" value="ECO:0007669"/>
    <property type="project" value="InterPro"/>
</dbReference>
<dbReference type="Gene3D" id="1.10.10.10">
    <property type="entry name" value="Winged helix-like DNA-binding domain superfamily/Winged helix DNA-binding domain"/>
    <property type="match status" value="1"/>
</dbReference>
<keyword evidence="7" id="KW-1185">Reference proteome</keyword>
<keyword evidence="1" id="KW-0805">Transcription regulation</keyword>
<keyword evidence="4" id="KW-0804">Transcription</keyword>
<organism evidence="6 7">
    <name type="scientific">Abyssibacter profundi</name>
    <dbReference type="NCBI Taxonomy" id="2182787"/>
    <lineage>
        <taxon>Bacteria</taxon>
        <taxon>Pseudomonadati</taxon>
        <taxon>Pseudomonadota</taxon>
        <taxon>Gammaproteobacteria</taxon>
        <taxon>Chromatiales</taxon>
        <taxon>Oceanococcaceae</taxon>
        <taxon>Abyssibacter</taxon>
    </lineage>
</organism>
<dbReference type="RefSeq" id="WP_109721052.1">
    <property type="nucleotide sequence ID" value="NZ_QEQK01000012.1"/>
</dbReference>
<dbReference type="PANTHER" id="PTHR43133">
    <property type="entry name" value="RNA POLYMERASE ECF-TYPE SIGMA FACTO"/>
    <property type="match status" value="1"/>
</dbReference>
<keyword evidence="3" id="KW-0238">DNA-binding</keyword>
<dbReference type="InterPro" id="IPR036388">
    <property type="entry name" value="WH-like_DNA-bd_sf"/>
</dbReference>
<evidence type="ECO:0000256" key="4">
    <source>
        <dbReference type="ARBA" id="ARBA00023163"/>
    </source>
</evidence>
<protein>
    <recommendedName>
        <fullName evidence="5">RNA polymerase sigma-70 region 2 domain-containing protein</fullName>
    </recommendedName>
</protein>
<reference evidence="6 7" key="1">
    <citation type="submission" date="2018-05" db="EMBL/GenBank/DDBJ databases">
        <title>Abyssibacter profundi OUC007T gen. nov., sp. nov, a marine bacterium isolated from seawater of the Mariana Trench.</title>
        <authorList>
            <person name="Zhou S."/>
        </authorList>
    </citation>
    <scope>NUCLEOTIDE SEQUENCE [LARGE SCALE GENOMIC DNA]</scope>
    <source>
        <strain evidence="6 7">OUC007</strain>
    </source>
</reference>
<evidence type="ECO:0000313" key="7">
    <source>
        <dbReference type="Proteomes" id="UP000251800"/>
    </source>
</evidence>
<dbReference type="InterPro" id="IPR039425">
    <property type="entry name" value="RNA_pol_sigma-70-like"/>
</dbReference>
<dbReference type="OrthoDB" id="9780326at2"/>
<dbReference type="InterPro" id="IPR007627">
    <property type="entry name" value="RNA_pol_sigma70_r2"/>
</dbReference>
<gene>
    <name evidence="6" type="ORF">DEH80_13570</name>
</gene>
<dbReference type="Proteomes" id="UP000251800">
    <property type="component" value="Unassembled WGS sequence"/>
</dbReference>
<dbReference type="Pfam" id="PF04542">
    <property type="entry name" value="Sigma70_r2"/>
    <property type="match status" value="1"/>
</dbReference>
<dbReference type="SUPFAM" id="SSF88946">
    <property type="entry name" value="Sigma2 domain of RNA polymerase sigma factors"/>
    <property type="match status" value="1"/>
</dbReference>
<feature type="domain" description="RNA polymerase sigma-70 region 2" evidence="5">
    <location>
        <begin position="24"/>
        <end position="88"/>
    </location>
</feature>
<evidence type="ECO:0000256" key="3">
    <source>
        <dbReference type="ARBA" id="ARBA00023125"/>
    </source>
</evidence>
<evidence type="ECO:0000313" key="6">
    <source>
        <dbReference type="EMBL" id="PWN55248.1"/>
    </source>
</evidence>
<evidence type="ECO:0000259" key="5">
    <source>
        <dbReference type="Pfam" id="PF04542"/>
    </source>
</evidence>
<dbReference type="GO" id="GO:0003677">
    <property type="term" value="F:DNA binding"/>
    <property type="evidence" value="ECO:0007669"/>
    <property type="project" value="UniProtKB-KW"/>
</dbReference>
<comment type="caution">
    <text evidence="6">The sequence shown here is derived from an EMBL/GenBank/DDBJ whole genome shotgun (WGS) entry which is preliminary data.</text>
</comment>
<accession>A0A383XRJ4</accession>